<accession>A0A1J5SUC4</accession>
<dbReference type="FunFam" id="3.30.930.10:FF:000006">
    <property type="entry name" value="Glycine--tRNA ligase alpha subunit"/>
    <property type="match status" value="1"/>
</dbReference>
<gene>
    <name evidence="10" type="primary">glyQ_2</name>
    <name evidence="10" type="ORF">GALL_70740</name>
</gene>
<feature type="region of interest" description="Disordered" evidence="9">
    <location>
        <begin position="1"/>
        <end position="40"/>
    </location>
</feature>
<dbReference type="EC" id="6.1.1.14" evidence="2"/>
<dbReference type="InterPro" id="IPR045864">
    <property type="entry name" value="aa-tRNA-synth_II/BPL/LPL"/>
</dbReference>
<sequence>MSTFGSDITPASGHESSPQRGSGSDITRAVHESSPKAGQGPTFQQVILTLQQFWDKQGCALLQPYDIEVGAGTFHTATFLRAIGPEPWRAAYVQPSRRPKDGRYGENPNRLQHYYQYQVVLKPSPDNIQELYLDSLRALGIDTGEHDIRFVEDDWESPTLGAWGLGWEVWLDGMEVTQFTYFQEVGSLACKPVLGEITYGLERLAMYLQGVENVFDLVWAKNGNTVITYGDVYHQNEVEQSKYNFEHSNVEMLFRHFNEYEGEAKRLMDAGLPLPGFEMVMKCSHTFNLLDARGAISVTERAAYIGRVRALARQVAQAYYDSREALGFPMAKAGGNKK</sequence>
<dbReference type="GO" id="GO:0005524">
    <property type="term" value="F:ATP binding"/>
    <property type="evidence" value="ECO:0007669"/>
    <property type="project" value="UniProtKB-KW"/>
</dbReference>
<organism evidence="10">
    <name type="scientific">mine drainage metagenome</name>
    <dbReference type="NCBI Taxonomy" id="410659"/>
    <lineage>
        <taxon>unclassified sequences</taxon>
        <taxon>metagenomes</taxon>
        <taxon>ecological metagenomes</taxon>
    </lineage>
</organism>
<dbReference type="HAMAP" id="MF_00254">
    <property type="entry name" value="Gly_tRNA_synth_alpha"/>
    <property type="match status" value="1"/>
</dbReference>
<evidence type="ECO:0000256" key="8">
    <source>
        <dbReference type="ARBA" id="ARBA00047937"/>
    </source>
</evidence>
<keyword evidence="7" id="KW-0030">Aminoacyl-tRNA synthetase</keyword>
<evidence type="ECO:0000256" key="2">
    <source>
        <dbReference type="ARBA" id="ARBA00012829"/>
    </source>
</evidence>
<evidence type="ECO:0000256" key="9">
    <source>
        <dbReference type="SAM" id="MobiDB-lite"/>
    </source>
</evidence>
<evidence type="ECO:0000256" key="3">
    <source>
        <dbReference type="ARBA" id="ARBA00022598"/>
    </source>
</evidence>
<comment type="catalytic activity">
    <reaction evidence="8">
        <text>tRNA(Gly) + glycine + ATP = glycyl-tRNA(Gly) + AMP + diphosphate</text>
        <dbReference type="Rhea" id="RHEA:16013"/>
        <dbReference type="Rhea" id="RHEA-COMP:9664"/>
        <dbReference type="Rhea" id="RHEA-COMP:9683"/>
        <dbReference type="ChEBI" id="CHEBI:30616"/>
        <dbReference type="ChEBI" id="CHEBI:33019"/>
        <dbReference type="ChEBI" id="CHEBI:57305"/>
        <dbReference type="ChEBI" id="CHEBI:78442"/>
        <dbReference type="ChEBI" id="CHEBI:78522"/>
        <dbReference type="ChEBI" id="CHEBI:456215"/>
        <dbReference type="EC" id="6.1.1.14"/>
    </reaction>
</comment>
<dbReference type="NCBIfam" id="TIGR00388">
    <property type="entry name" value="glyQ"/>
    <property type="match status" value="1"/>
</dbReference>
<dbReference type="Gene3D" id="1.20.58.180">
    <property type="entry name" value="Class II aaRS and biotin synthetases, domain 2"/>
    <property type="match status" value="1"/>
</dbReference>
<reference evidence="10" key="1">
    <citation type="submission" date="2016-10" db="EMBL/GenBank/DDBJ databases">
        <title>Sequence of Gallionella enrichment culture.</title>
        <authorList>
            <person name="Poehlein A."/>
            <person name="Muehling M."/>
            <person name="Daniel R."/>
        </authorList>
    </citation>
    <scope>NUCLEOTIDE SEQUENCE</scope>
</reference>
<dbReference type="PANTHER" id="PTHR30075:SF2">
    <property type="entry name" value="GLYCINE--TRNA LIGASE, CHLOROPLASTIC_MITOCHONDRIAL 2"/>
    <property type="match status" value="1"/>
</dbReference>
<comment type="caution">
    <text evidence="10">The sequence shown here is derived from an EMBL/GenBank/DDBJ whole genome shotgun (WGS) entry which is preliminary data.</text>
</comment>
<dbReference type="PRINTS" id="PR01044">
    <property type="entry name" value="TRNASYNTHGA"/>
</dbReference>
<keyword evidence="4" id="KW-0547">Nucleotide-binding</keyword>
<dbReference type="AlphaFoldDB" id="A0A1J5SUC4"/>
<dbReference type="GO" id="GO:0004820">
    <property type="term" value="F:glycine-tRNA ligase activity"/>
    <property type="evidence" value="ECO:0007669"/>
    <property type="project" value="UniProtKB-EC"/>
</dbReference>
<dbReference type="InterPro" id="IPR002310">
    <property type="entry name" value="Gly-tRNA_ligase_asu"/>
</dbReference>
<dbReference type="Pfam" id="PF02091">
    <property type="entry name" value="tRNA-synt_2e"/>
    <property type="match status" value="1"/>
</dbReference>
<dbReference type="SUPFAM" id="SSF55681">
    <property type="entry name" value="Class II aaRS and biotin synthetases"/>
    <property type="match status" value="1"/>
</dbReference>
<dbReference type="PANTHER" id="PTHR30075">
    <property type="entry name" value="GLYCYL-TRNA SYNTHETASE"/>
    <property type="match status" value="1"/>
</dbReference>
<dbReference type="GO" id="GO:0006426">
    <property type="term" value="P:glycyl-tRNA aminoacylation"/>
    <property type="evidence" value="ECO:0007669"/>
    <property type="project" value="InterPro"/>
</dbReference>
<evidence type="ECO:0000256" key="1">
    <source>
        <dbReference type="ARBA" id="ARBA00008226"/>
    </source>
</evidence>
<evidence type="ECO:0000256" key="5">
    <source>
        <dbReference type="ARBA" id="ARBA00022840"/>
    </source>
</evidence>
<dbReference type="EMBL" id="MLJW01000020">
    <property type="protein sequence ID" value="OIR11579.1"/>
    <property type="molecule type" value="Genomic_DNA"/>
</dbReference>
<keyword evidence="6" id="KW-0648">Protein biosynthesis</keyword>
<dbReference type="Gene3D" id="3.30.930.10">
    <property type="entry name" value="Bira Bifunctional Protein, Domain 2"/>
    <property type="match status" value="1"/>
</dbReference>
<proteinExistence type="inferred from homology"/>
<dbReference type="InterPro" id="IPR006194">
    <property type="entry name" value="Gly-tRNA-synth_heterodimer"/>
</dbReference>
<protein>
    <recommendedName>
        <fullName evidence="2">glycine--tRNA ligase</fullName>
        <ecNumber evidence="2">6.1.1.14</ecNumber>
    </recommendedName>
</protein>
<keyword evidence="3 10" id="KW-0436">Ligase</keyword>
<dbReference type="GO" id="GO:0005829">
    <property type="term" value="C:cytosol"/>
    <property type="evidence" value="ECO:0007669"/>
    <property type="project" value="TreeGrafter"/>
</dbReference>
<dbReference type="NCBIfam" id="NF006827">
    <property type="entry name" value="PRK09348.1"/>
    <property type="match status" value="1"/>
</dbReference>
<name>A0A1J5SUC4_9ZZZZ</name>
<feature type="compositionally biased region" description="Polar residues" evidence="9">
    <location>
        <begin position="14"/>
        <end position="25"/>
    </location>
</feature>
<evidence type="ECO:0000256" key="7">
    <source>
        <dbReference type="ARBA" id="ARBA00023146"/>
    </source>
</evidence>
<evidence type="ECO:0000256" key="4">
    <source>
        <dbReference type="ARBA" id="ARBA00022741"/>
    </source>
</evidence>
<evidence type="ECO:0000313" key="10">
    <source>
        <dbReference type="EMBL" id="OIR11579.1"/>
    </source>
</evidence>
<comment type="similarity">
    <text evidence="1">Belongs to the class-II aminoacyl-tRNA synthetase family.</text>
</comment>
<keyword evidence="5" id="KW-0067">ATP-binding</keyword>
<dbReference type="CDD" id="cd00733">
    <property type="entry name" value="GlyRS_alpha_core"/>
    <property type="match status" value="1"/>
</dbReference>
<dbReference type="PROSITE" id="PS50861">
    <property type="entry name" value="AA_TRNA_LIGASE_II_GLYAB"/>
    <property type="match status" value="1"/>
</dbReference>
<evidence type="ECO:0000256" key="6">
    <source>
        <dbReference type="ARBA" id="ARBA00022917"/>
    </source>
</evidence>